<proteinExistence type="predicted"/>
<dbReference type="Proteomes" id="UP000092461">
    <property type="component" value="Unassembled WGS sequence"/>
</dbReference>
<reference evidence="2" key="1">
    <citation type="submission" date="2020-05" db="UniProtKB">
        <authorList>
            <consortium name="EnsemblMetazoa"/>
        </authorList>
    </citation>
    <scope>IDENTIFICATION</scope>
    <source>
        <strain evidence="2">Jacobina</strain>
    </source>
</reference>
<dbReference type="EMBL" id="AJWK01003153">
    <property type="status" value="NOT_ANNOTATED_CDS"/>
    <property type="molecule type" value="Genomic_DNA"/>
</dbReference>
<dbReference type="AlphaFoldDB" id="A0A1B0CA07"/>
<dbReference type="EMBL" id="AJWK01003155">
    <property type="status" value="NOT_ANNOTATED_CDS"/>
    <property type="molecule type" value="Genomic_DNA"/>
</dbReference>
<dbReference type="InterPro" id="IPR029383">
    <property type="entry name" value="ARL6IP6"/>
</dbReference>
<dbReference type="PANTHER" id="PTHR28640">
    <property type="entry name" value="ADP-RIBOSYLATION FACTOR-LIKE PROTEIN 6-INTERACTING PROTEIN 6"/>
    <property type="match status" value="1"/>
</dbReference>
<dbReference type="PANTHER" id="PTHR28640:SF1">
    <property type="entry name" value="ADP-RIBOSYLATION FACTOR-LIKE PROTEIN 6-INTERACTING PROTEIN 6"/>
    <property type="match status" value="1"/>
</dbReference>
<keyword evidence="1" id="KW-0812">Transmembrane</keyword>
<protein>
    <submittedName>
        <fullName evidence="2">Uncharacterized protein</fullName>
    </submittedName>
</protein>
<evidence type="ECO:0000256" key="1">
    <source>
        <dbReference type="SAM" id="Phobius"/>
    </source>
</evidence>
<feature type="transmembrane region" description="Helical" evidence="1">
    <location>
        <begin position="49"/>
        <end position="68"/>
    </location>
</feature>
<dbReference type="EMBL" id="AJWK01003154">
    <property type="status" value="NOT_ANNOTATED_CDS"/>
    <property type="molecule type" value="Genomic_DNA"/>
</dbReference>
<dbReference type="EMBL" id="AJWK01003151">
    <property type="status" value="NOT_ANNOTATED_CDS"/>
    <property type="molecule type" value="Genomic_DNA"/>
</dbReference>
<dbReference type="EMBL" id="AJWK01003152">
    <property type="status" value="NOT_ANNOTATED_CDS"/>
    <property type="molecule type" value="Genomic_DNA"/>
</dbReference>
<dbReference type="VEuPathDB" id="VectorBase:LLOJ000779"/>
<evidence type="ECO:0000313" key="3">
    <source>
        <dbReference type="Proteomes" id="UP000092461"/>
    </source>
</evidence>
<dbReference type="EMBL" id="AJWK01003150">
    <property type="status" value="NOT_ANNOTATED_CDS"/>
    <property type="molecule type" value="Genomic_DNA"/>
</dbReference>
<keyword evidence="3" id="KW-1185">Reference proteome</keyword>
<sequence>MEDTDRLISQNGKKVLHRSNGHSNGGMDKRVVGTFTEEPLFKPRITEQSLAGVLFLITVLILIGKLTFMLKSSVQSALEWRQLVRAMWIDPATGQEYMKYYWESGFRGQYLIWPLICGLAAFAFSWIITYFDSRVPGIDPPMPNFFGSSSNSRRYSSQRSTGWSLAYQTSFLTGLLTFFRLPHKSQIIEEMKSFFESFIT</sequence>
<organism evidence="2 3">
    <name type="scientific">Lutzomyia longipalpis</name>
    <name type="common">Sand fly</name>
    <dbReference type="NCBI Taxonomy" id="7200"/>
    <lineage>
        <taxon>Eukaryota</taxon>
        <taxon>Metazoa</taxon>
        <taxon>Ecdysozoa</taxon>
        <taxon>Arthropoda</taxon>
        <taxon>Hexapoda</taxon>
        <taxon>Insecta</taxon>
        <taxon>Pterygota</taxon>
        <taxon>Neoptera</taxon>
        <taxon>Endopterygota</taxon>
        <taxon>Diptera</taxon>
        <taxon>Nematocera</taxon>
        <taxon>Psychodoidea</taxon>
        <taxon>Psychodidae</taxon>
        <taxon>Lutzomyia</taxon>
        <taxon>Lutzomyia</taxon>
    </lineage>
</organism>
<dbReference type="Pfam" id="PF15062">
    <property type="entry name" value="ARL6IP6"/>
    <property type="match status" value="1"/>
</dbReference>
<keyword evidence="1" id="KW-0472">Membrane</keyword>
<dbReference type="VEuPathDB" id="VectorBase:LLONM1_010506"/>
<accession>A0A1B0CA07</accession>
<name>A0A1B0CA07_LUTLO</name>
<evidence type="ECO:0000313" key="2">
    <source>
        <dbReference type="EnsemblMetazoa" id="LLOJ000779-PA"/>
    </source>
</evidence>
<feature type="transmembrane region" description="Helical" evidence="1">
    <location>
        <begin position="110"/>
        <end position="131"/>
    </location>
</feature>
<keyword evidence="1" id="KW-1133">Transmembrane helix</keyword>
<dbReference type="EnsemblMetazoa" id="LLOJ000779-RA">
    <property type="protein sequence ID" value="LLOJ000779-PA"/>
    <property type="gene ID" value="LLOJ000779"/>
</dbReference>